<dbReference type="Proteomes" id="UP000800200">
    <property type="component" value="Unassembled WGS sequence"/>
</dbReference>
<evidence type="ECO:0000313" key="2">
    <source>
        <dbReference type="Proteomes" id="UP000800200"/>
    </source>
</evidence>
<proteinExistence type="predicted"/>
<dbReference type="AlphaFoldDB" id="A0A6A6DFB4"/>
<dbReference type="EMBL" id="ML994698">
    <property type="protein sequence ID" value="KAF2176919.1"/>
    <property type="molecule type" value="Genomic_DNA"/>
</dbReference>
<reference evidence="1" key="1">
    <citation type="journal article" date="2020" name="Stud. Mycol.">
        <title>101 Dothideomycetes genomes: a test case for predicting lifestyles and emergence of pathogens.</title>
        <authorList>
            <person name="Haridas S."/>
            <person name="Albert R."/>
            <person name="Binder M."/>
            <person name="Bloem J."/>
            <person name="Labutti K."/>
            <person name="Salamov A."/>
            <person name="Andreopoulos B."/>
            <person name="Baker S."/>
            <person name="Barry K."/>
            <person name="Bills G."/>
            <person name="Bluhm B."/>
            <person name="Cannon C."/>
            <person name="Castanera R."/>
            <person name="Culley D."/>
            <person name="Daum C."/>
            <person name="Ezra D."/>
            <person name="Gonzalez J."/>
            <person name="Henrissat B."/>
            <person name="Kuo A."/>
            <person name="Liang C."/>
            <person name="Lipzen A."/>
            <person name="Lutzoni F."/>
            <person name="Magnuson J."/>
            <person name="Mondo S."/>
            <person name="Nolan M."/>
            <person name="Ohm R."/>
            <person name="Pangilinan J."/>
            <person name="Park H.-J."/>
            <person name="Ramirez L."/>
            <person name="Alfaro M."/>
            <person name="Sun H."/>
            <person name="Tritt A."/>
            <person name="Yoshinaga Y."/>
            <person name="Zwiers L.-H."/>
            <person name="Turgeon B."/>
            <person name="Goodwin S."/>
            <person name="Spatafora J."/>
            <person name="Crous P."/>
            <person name="Grigoriev I."/>
        </authorList>
    </citation>
    <scope>NUCLEOTIDE SEQUENCE</scope>
    <source>
        <strain evidence="1">CBS 207.26</strain>
    </source>
</reference>
<evidence type="ECO:0000313" key="1">
    <source>
        <dbReference type="EMBL" id="KAF2176919.1"/>
    </source>
</evidence>
<protein>
    <submittedName>
        <fullName evidence="1">Uncharacterized protein</fullName>
    </submittedName>
</protein>
<sequence length="72" mass="7671">MRPTRGALLACPAPCAMPVGLGALPPAPSLALRPHALAALPPSSPVPQYYREKDILRCHCRIARERSAFLVG</sequence>
<accession>A0A6A6DFB4</accession>
<name>A0A6A6DFB4_9PEZI</name>
<organism evidence="1 2">
    <name type="scientific">Zopfia rhizophila CBS 207.26</name>
    <dbReference type="NCBI Taxonomy" id="1314779"/>
    <lineage>
        <taxon>Eukaryota</taxon>
        <taxon>Fungi</taxon>
        <taxon>Dikarya</taxon>
        <taxon>Ascomycota</taxon>
        <taxon>Pezizomycotina</taxon>
        <taxon>Dothideomycetes</taxon>
        <taxon>Dothideomycetes incertae sedis</taxon>
        <taxon>Zopfiaceae</taxon>
        <taxon>Zopfia</taxon>
    </lineage>
</organism>
<gene>
    <name evidence="1" type="ORF">K469DRAFT_721181</name>
</gene>
<keyword evidence="2" id="KW-1185">Reference proteome</keyword>